<feature type="domain" description="Methyltransferase" evidence="2">
    <location>
        <begin position="55"/>
        <end position="152"/>
    </location>
</feature>
<comment type="caution">
    <text evidence="3">The sequence shown here is derived from an EMBL/GenBank/DDBJ whole genome shotgun (WGS) entry which is preliminary data.</text>
</comment>
<reference evidence="3 4" key="1">
    <citation type="submission" date="2020-05" db="EMBL/GenBank/DDBJ databases">
        <title>Draft Genome Sequences of Sphingomonas sp. Isolated from the International Space Station.</title>
        <authorList>
            <person name="Bijlani S."/>
            <person name="Singh N.K."/>
            <person name="Mason C.E."/>
            <person name="Wang C.C."/>
            <person name="Venkateswaran K."/>
        </authorList>
    </citation>
    <scope>NUCLEOTIDE SEQUENCE [LARGE SCALE GENOMIC DNA]</scope>
    <source>
        <strain evidence="3 4">FKI-L5-BR-P1</strain>
    </source>
</reference>
<proteinExistence type="predicted"/>
<evidence type="ECO:0000259" key="2">
    <source>
        <dbReference type="Pfam" id="PF13649"/>
    </source>
</evidence>
<evidence type="ECO:0000256" key="1">
    <source>
        <dbReference type="ARBA" id="ARBA00022679"/>
    </source>
</evidence>
<protein>
    <submittedName>
        <fullName evidence="3">Methyltransferase domain-containing protein</fullName>
    </submittedName>
</protein>
<accession>A0A7Y2PDF1</accession>
<gene>
    <name evidence="3" type="ORF">HKX06_15615</name>
</gene>
<dbReference type="PANTHER" id="PTHR43861">
    <property type="entry name" value="TRANS-ACONITATE 2-METHYLTRANSFERASE-RELATED"/>
    <property type="match status" value="1"/>
</dbReference>
<dbReference type="InterPro" id="IPR041698">
    <property type="entry name" value="Methyltransf_25"/>
</dbReference>
<dbReference type="Proteomes" id="UP000550136">
    <property type="component" value="Unassembled WGS sequence"/>
</dbReference>
<dbReference type="GO" id="GO:0032259">
    <property type="term" value="P:methylation"/>
    <property type="evidence" value="ECO:0007669"/>
    <property type="project" value="UniProtKB-KW"/>
</dbReference>
<dbReference type="EMBL" id="JABEOU010000044">
    <property type="protein sequence ID" value="NNG58791.1"/>
    <property type="molecule type" value="Genomic_DNA"/>
</dbReference>
<dbReference type="SUPFAM" id="SSF53335">
    <property type="entry name" value="S-adenosyl-L-methionine-dependent methyltransferases"/>
    <property type="match status" value="1"/>
</dbReference>
<dbReference type="CDD" id="cd02440">
    <property type="entry name" value="AdoMet_MTases"/>
    <property type="match status" value="1"/>
</dbReference>
<name>A0A7Y2PDF1_SPHPI</name>
<evidence type="ECO:0000313" key="4">
    <source>
        <dbReference type="Proteomes" id="UP000550136"/>
    </source>
</evidence>
<organism evidence="3 4">
    <name type="scientific">Sphingomonas paucimobilis</name>
    <name type="common">Pseudomonas paucimobilis</name>
    <dbReference type="NCBI Taxonomy" id="13689"/>
    <lineage>
        <taxon>Bacteria</taxon>
        <taxon>Pseudomonadati</taxon>
        <taxon>Pseudomonadota</taxon>
        <taxon>Alphaproteobacteria</taxon>
        <taxon>Sphingomonadales</taxon>
        <taxon>Sphingomonadaceae</taxon>
        <taxon>Sphingomonas</taxon>
    </lineage>
</organism>
<evidence type="ECO:0000313" key="3">
    <source>
        <dbReference type="EMBL" id="NNG58791.1"/>
    </source>
</evidence>
<keyword evidence="1 3" id="KW-0808">Transferase</keyword>
<keyword evidence="3" id="KW-0489">Methyltransferase</keyword>
<dbReference type="Gene3D" id="3.40.50.150">
    <property type="entry name" value="Vaccinia Virus protein VP39"/>
    <property type="match status" value="1"/>
</dbReference>
<dbReference type="InterPro" id="IPR029063">
    <property type="entry name" value="SAM-dependent_MTases_sf"/>
</dbReference>
<dbReference type="GO" id="GO:0008168">
    <property type="term" value="F:methyltransferase activity"/>
    <property type="evidence" value="ECO:0007669"/>
    <property type="project" value="UniProtKB-KW"/>
</dbReference>
<sequence>MKQRNPVAPDRNYVPALGRPELTGLYDYAIALLTRERRWRTALLQLVAPSPSESILDVGCGTGSFAIMVKQQCPAARVIGVDPDPAVLEIARAKATKAGVTIEWVEAMGDELARTGKGPVDKVVSSLVFHQCTLPMKRTILAAMHDILRPGGALFVADYGEQRSRTMRALFRQIQRLDGFENTQPNADGVLPRMFAAAGFEPVIERESIQTPTGSISIYSAHKP</sequence>
<dbReference type="AlphaFoldDB" id="A0A7Y2PDF1"/>
<dbReference type="PANTHER" id="PTHR43861:SF3">
    <property type="entry name" value="PUTATIVE (AFU_ORTHOLOGUE AFUA_2G14390)-RELATED"/>
    <property type="match status" value="1"/>
</dbReference>
<dbReference type="Pfam" id="PF13649">
    <property type="entry name" value="Methyltransf_25"/>
    <property type="match status" value="1"/>
</dbReference>